<evidence type="ECO:0000313" key="2">
    <source>
        <dbReference type="Proteomes" id="UP001365542"/>
    </source>
</evidence>
<organism evidence="1 2">
    <name type="scientific">Orbilia ellipsospora</name>
    <dbReference type="NCBI Taxonomy" id="2528407"/>
    <lineage>
        <taxon>Eukaryota</taxon>
        <taxon>Fungi</taxon>
        <taxon>Dikarya</taxon>
        <taxon>Ascomycota</taxon>
        <taxon>Pezizomycotina</taxon>
        <taxon>Orbiliomycetes</taxon>
        <taxon>Orbiliales</taxon>
        <taxon>Orbiliaceae</taxon>
        <taxon>Orbilia</taxon>
    </lineage>
</organism>
<proteinExistence type="predicted"/>
<sequence>MENTRRLVSATTSGLMRVVAWHHYLPCDGQKRQPLVLNVGSAMSRCWLRVVETPVAAGGNMKDLVSLLQQWRWKCQVCLRFSPAEMREFISQGLTLVLEGSLETKSSVVNELKSDNVQAALTRVVESDWVNTDSFSEMSWQGHIVPLLRLF</sequence>
<protein>
    <submittedName>
        <fullName evidence="1">Uncharacterized protein</fullName>
    </submittedName>
</protein>
<accession>A0AAV9XSJ8</accession>
<evidence type="ECO:0000313" key="1">
    <source>
        <dbReference type="EMBL" id="KAK6542733.1"/>
    </source>
</evidence>
<name>A0AAV9XSJ8_9PEZI</name>
<reference evidence="1 2" key="1">
    <citation type="submission" date="2019-10" db="EMBL/GenBank/DDBJ databases">
        <authorList>
            <person name="Palmer J.M."/>
        </authorList>
    </citation>
    <scope>NUCLEOTIDE SEQUENCE [LARGE SCALE GENOMIC DNA]</scope>
    <source>
        <strain evidence="1 2">TWF694</strain>
    </source>
</reference>
<dbReference type="Proteomes" id="UP001365542">
    <property type="component" value="Unassembled WGS sequence"/>
</dbReference>
<keyword evidence="2" id="KW-1185">Reference proteome</keyword>
<dbReference type="EMBL" id="JAVHJO010000002">
    <property type="protein sequence ID" value="KAK6542733.1"/>
    <property type="molecule type" value="Genomic_DNA"/>
</dbReference>
<gene>
    <name evidence="1" type="ORF">TWF694_006674</name>
</gene>
<dbReference type="AlphaFoldDB" id="A0AAV9XSJ8"/>
<comment type="caution">
    <text evidence="1">The sequence shown here is derived from an EMBL/GenBank/DDBJ whole genome shotgun (WGS) entry which is preliminary data.</text>
</comment>